<feature type="region of interest" description="Disordered" evidence="2">
    <location>
        <begin position="207"/>
        <end position="229"/>
    </location>
</feature>
<organism evidence="3 4">
    <name type="scientific">[Myrmecia] bisecta</name>
    <dbReference type="NCBI Taxonomy" id="41462"/>
    <lineage>
        <taxon>Eukaryota</taxon>
        <taxon>Viridiplantae</taxon>
        <taxon>Chlorophyta</taxon>
        <taxon>core chlorophytes</taxon>
        <taxon>Trebouxiophyceae</taxon>
        <taxon>Trebouxiales</taxon>
        <taxon>Trebouxiaceae</taxon>
        <taxon>Myrmecia</taxon>
    </lineage>
</organism>
<dbReference type="Proteomes" id="UP001489004">
    <property type="component" value="Unassembled WGS sequence"/>
</dbReference>
<feature type="compositionally biased region" description="Basic and acidic residues" evidence="2">
    <location>
        <begin position="2919"/>
        <end position="2929"/>
    </location>
</feature>
<evidence type="ECO:0000256" key="2">
    <source>
        <dbReference type="SAM" id="MobiDB-lite"/>
    </source>
</evidence>
<feature type="region of interest" description="Disordered" evidence="2">
    <location>
        <begin position="499"/>
        <end position="526"/>
    </location>
</feature>
<feature type="region of interest" description="Disordered" evidence="2">
    <location>
        <begin position="1395"/>
        <end position="1423"/>
    </location>
</feature>
<feature type="coiled-coil region" evidence="1">
    <location>
        <begin position="2460"/>
        <end position="2547"/>
    </location>
</feature>
<feature type="coiled-coil region" evidence="1">
    <location>
        <begin position="1034"/>
        <end position="1089"/>
    </location>
</feature>
<feature type="coiled-coil region" evidence="1">
    <location>
        <begin position="1624"/>
        <end position="1759"/>
    </location>
</feature>
<feature type="coiled-coil region" evidence="1">
    <location>
        <begin position="2643"/>
        <end position="2681"/>
    </location>
</feature>
<evidence type="ECO:0000313" key="4">
    <source>
        <dbReference type="Proteomes" id="UP001489004"/>
    </source>
</evidence>
<dbReference type="GO" id="GO:0000785">
    <property type="term" value="C:chromatin"/>
    <property type="evidence" value="ECO:0007669"/>
    <property type="project" value="TreeGrafter"/>
</dbReference>
<keyword evidence="1" id="KW-0175">Coiled coil</keyword>
<protein>
    <recommendedName>
        <fullName evidence="5">MSP domain-containing protein</fullName>
    </recommendedName>
</protein>
<feature type="region of interest" description="Disordered" evidence="2">
    <location>
        <begin position="3248"/>
        <end position="3269"/>
    </location>
</feature>
<feature type="region of interest" description="Disordered" evidence="2">
    <location>
        <begin position="2065"/>
        <end position="2085"/>
    </location>
</feature>
<dbReference type="GO" id="GO:0000796">
    <property type="term" value="C:condensin complex"/>
    <property type="evidence" value="ECO:0007669"/>
    <property type="project" value="TreeGrafter"/>
</dbReference>
<comment type="caution">
    <text evidence="3">The sequence shown here is derived from an EMBL/GenBank/DDBJ whole genome shotgun (WGS) entry which is preliminary data.</text>
</comment>
<dbReference type="Gene3D" id="2.60.40.10">
    <property type="entry name" value="Immunoglobulins"/>
    <property type="match status" value="1"/>
</dbReference>
<feature type="coiled-coil region" evidence="1">
    <location>
        <begin position="1445"/>
        <end position="1592"/>
    </location>
</feature>
<feature type="compositionally biased region" description="Low complexity" evidence="2">
    <location>
        <begin position="143"/>
        <end position="159"/>
    </location>
</feature>
<feature type="coiled-coil region" evidence="1">
    <location>
        <begin position="1788"/>
        <end position="1836"/>
    </location>
</feature>
<feature type="compositionally biased region" description="Basic and acidic residues" evidence="2">
    <location>
        <begin position="167"/>
        <end position="179"/>
    </location>
</feature>
<feature type="region of interest" description="Disordered" evidence="2">
    <location>
        <begin position="2783"/>
        <end position="2832"/>
    </location>
</feature>
<feature type="region of interest" description="Disordered" evidence="2">
    <location>
        <begin position="2007"/>
        <end position="2042"/>
    </location>
</feature>
<feature type="coiled-coil region" evidence="1">
    <location>
        <begin position="2100"/>
        <end position="2182"/>
    </location>
</feature>
<feature type="coiled-coil region" evidence="1">
    <location>
        <begin position="316"/>
        <end position="385"/>
    </location>
</feature>
<dbReference type="PANTHER" id="PTHR43941">
    <property type="entry name" value="STRUCTURAL MAINTENANCE OF CHROMOSOMES PROTEIN 2"/>
    <property type="match status" value="1"/>
</dbReference>
<feature type="compositionally biased region" description="Polar residues" evidence="2">
    <location>
        <begin position="1362"/>
        <end position="1378"/>
    </location>
</feature>
<feature type="coiled-coil region" evidence="1">
    <location>
        <begin position="3282"/>
        <end position="3309"/>
    </location>
</feature>
<reference evidence="3 4" key="1">
    <citation type="journal article" date="2024" name="Nat. Commun.">
        <title>Phylogenomics reveals the evolutionary origins of lichenization in chlorophyte algae.</title>
        <authorList>
            <person name="Puginier C."/>
            <person name="Libourel C."/>
            <person name="Otte J."/>
            <person name="Skaloud P."/>
            <person name="Haon M."/>
            <person name="Grisel S."/>
            <person name="Petersen M."/>
            <person name="Berrin J.G."/>
            <person name="Delaux P.M."/>
            <person name="Dal Grande F."/>
            <person name="Keller J."/>
        </authorList>
    </citation>
    <scope>NUCLEOTIDE SEQUENCE [LARGE SCALE GENOMIC DNA]</scope>
    <source>
        <strain evidence="3 4">SAG 2043</strain>
    </source>
</reference>
<feature type="region of interest" description="Disordered" evidence="2">
    <location>
        <begin position="1348"/>
        <end position="1382"/>
    </location>
</feature>
<feature type="coiled-coil region" evidence="1">
    <location>
        <begin position="2348"/>
        <end position="2431"/>
    </location>
</feature>
<dbReference type="GO" id="GO:0000793">
    <property type="term" value="C:condensed chromosome"/>
    <property type="evidence" value="ECO:0007669"/>
    <property type="project" value="TreeGrafter"/>
</dbReference>
<feature type="compositionally biased region" description="Low complexity" evidence="2">
    <location>
        <begin position="678"/>
        <end position="693"/>
    </location>
</feature>
<feature type="coiled-coil region" evidence="1">
    <location>
        <begin position="981"/>
        <end position="1008"/>
    </location>
</feature>
<dbReference type="InterPro" id="IPR013783">
    <property type="entry name" value="Ig-like_fold"/>
</dbReference>
<dbReference type="GO" id="GO:0003682">
    <property type="term" value="F:chromatin binding"/>
    <property type="evidence" value="ECO:0007669"/>
    <property type="project" value="TreeGrafter"/>
</dbReference>
<feature type="compositionally biased region" description="Basic and acidic residues" evidence="2">
    <location>
        <begin position="3249"/>
        <end position="3259"/>
    </location>
</feature>
<feature type="coiled-coil region" evidence="1">
    <location>
        <begin position="812"/>
        <end position="864"/>
    </location>
</feature>
<feature type="region of interest" description="Disordered" evidence="2">
    <location>
        <begin position="2901"/>
        <end position="2934"/>
    </location>
</feature>
<feature type="region of interest" description="Disordered" evidence="2">
    <location>
        <begin position="143"/>
        <end position="179"/>
    </location>
</feature>
<sequence>MAEQQGLLSLDPEEVFFSDVRLNQGYCQTVTFTNNLKATVEATIRAGSSDRYSVSPTSICLKPGQSATVDVRLRVLRFAQKKKAVEQGQRDIFHVKATYFDQKFFATFFLAPEELGPGTAVDKPQQARSSSAAGAAAGRAAAASAASGGAGSSRGRSSSPPRHAKPRERSLSPRDTVREEMLDRQAEALRDKDELLKVMQSRLEVAKQQARSSLPRVQSPGEADGGGFADLDQAEMHIEHLEAVNAQLEGANTQLRSRNQELGSELQGAQEELAALSDLQSQLQHFSPDVERLVETAVARERALQDARNRKVLELLNNKDEVIQRFEARYAEAHAESRQLQASMQDAYKKLDVSEARVADLIEARAKLRKQLDQKQAEFAAMHAAMQAEIAALKGDEGEFQALPRPRSPPRRPADMDKLAAQLRAELEVSKDALAASRQEIHKLSTSLHTANDWIESLQAQVRVQDQSGNEAAKAKDQEIFGLQQQVAELEALLVDEAERHGSGARQPGSAGQAGSGRKGQHGDSLLNVSLDAGIGAAPPGSPSALQRRVHALEAANEKLERALLEANKKRTASSAWTGTAQNGFAGSTAIDTTMDHLRSLLADRDLQIQRLQHELAHAGSSSADEATDLPSDEGALRDSIRSLRRQLADKDALLASNEERLSRLEAVHRVAQETAMASEAQLQQSRSSQAQSDADKEFGKLDAHKARAAAVRLNARVSELTLAEQSARGQLEAAKQELGRVRTAWQAEVAALQQRQKQLKDALQAVVGHTGENTHLAKVIEEAASSAPHGTVSQAAAALDPEVASRPNKAVEDAEVAVAVMQARLLEAEREKREAQQQLADAREAADTERAQLEQAVRRAREEGSVKIASLEDTVRKLSGRSDLHQELARTGGELSTLRRSEARLKSDLVFANERLEEVQRELSMQRSRLAGYEASEHERNIIAEIRKTVAPDRDPAAQAIPAFSLADMSGDPAGQPALIAKLVERAEAAEINASRFQRELEALQRSAASRAAASGAGASAVLSAAQVVEERSAALQRSLVLYESEIKALREEKEVQDLEVARLHAQLAEAAREVAAAQARLVDGERQQHDRSEAAARRGITSNASHWKDIGTAARKQSDAERAAESAQAARQAAEQDLRAAQLEVTRLKAELDAKETLLKRATSQAREDVERATAAAEVAQRECERSTCEAEDRKMQLGVLMETMETLQAGNPGEKEQRIVSLTAQLTAARMKESMLERHSSELRAEAEGHQRQLGMLHAELDKARAAVSEREAQNALDRAAADMLRKEVQGLKTDAKAQAEAVARMGHELDDGRAALEKAEAEMTGLRAALENARSRHFEQLTKERVEASSALRKARTDSFNATASGTATPQPSAGSAKLASGVNELVTLMRSSLSSRRHTQEDVNSRRVSMDDARSDDGMSVGTCASGLAGTDDDVPQRVVQRLKGLIVEAEAQRSHAEADARIAHAEAAEAIRKIRTLEAALEKRTSEWEAALAERETHLVNSARRHMQVAAHAEEKLALQDRRIQALSEQLERANTQLIGLHVMAKHNTSKQTQQKWRVEALQRKLVVAETEIKELEANLAAAVMEAAGTANASNADSVAEAIAARDAGIKAYFEEENVSLKQALQATETRLKSFEDRGLTAEMSGQDHVVAELSAQLASKAHEIYKLQEEALHRRQELASHDLQQQELQAGLANAEAAVKQARIDADRAIEQLRVQLSSDFAAEREHLLKELETANQRNKDAIQQIQKDAAQCQEHSNAELDAVREAAEQQLAARPETHEFAEAIDRASAAEARAQQLEADVGRLHDEIDRLQAAIQRGETELTGLRADAEIRGSALASLEETLGKIERSTERAAGSSSAPLGGVARRVSVSSRSLSGGASSKALNVNGGDLSLGALSRQLVNAKMAEADALRKLRVSARAEVELRQRLAQKEDRITELKETLSTKASQYDDLKRRLTSPEPQDQSQQLSELCNQIADLRIELAKRDAEIDYLEGALAQANAQQVERRPDTPRSEHSELDHMHQELQNKSAKASELRRTLRELQRECAEAAAAARSALGQSSRTIGRATTPPPAASPAMDAEAKDAAQISNLVDQLITRLKEKEASAKRLRVAVKTAQDKHVASQVAAAAQPLEASQRAVIRDLSLKVSNLTRLNNQLKADRERAQERLRTLRASLGSTKIPQLFEPLAPADQALLQLTGPATAATTQPGAPGAVPASGMGSGAGPAASGAATPASSGSAAADFDSMEGLCRLLEHHLNTLEQAQQPVSSMLKAAEPEAPDADAPPAAAAPANAVADKQVLAQELAAATTATAALEAALNERLYAAEKNIEECVVRHRVEVSRLEAALAGADAARAELAAQASRTTVGMTDLRAALAKAAEGEARAEALQKQIDTLRAQSNASRAGLQEEVQALSAALAQEKGERARIVMSLRDTIGGLKQAGDVEGRLKAELIQLHEQLATARAAQEQAEAKASQRRSEAKAAKNKLEALREELNQRIAAAELADHAATLRLSEMQQAYGRLESRLAGMDAKRAELEAAMLARMDTIAAQIAADTQGPPDLVAGVEALERSAHEMDTRFHELEARAEVLGRHKHDCAAVKWESLLRARRYRSALQQVKGELQAATFDKTSVAGEVDKAQAAARAAEAEAQELCRRMEEMQRHHESERQKLAERHAAQLCEVESRIEEERGALRQEALAMAASAAAAAEDRGRAAANIRLCETEQRALKDVTNAHSEQRRLADELDTLRAHFKAYQQVKCQEVAVLEARLRQCLQQRPSQPGTPSLPASPLRIPTDTRAQKRRVPRSQPSLISGGRASARGLENMPADEAGGLDPSAINMGSEVAAAVEAESVMAALREAEFERLQREAAEDMLNAMQESVEKLKQKLKQAQKDAKVARDGSAATAANAMDRPSKEEFDQLKEQTAGLQGTLKAVRAESSRRLAALQALQQQVGPDGTPIPPQALAGEREARESAERALQQAKHAVQRKGQLVADLKKRVSELEEALDKAAQSHSARDAEAAEGRIRSLQATVARKEEAIRDLKAQVDQLTRATLQKAADQDSERLQAATKKLKGDLARKDALLRAAQADLDKVREEATAAMRSAESASKREARAWREAGTDIAIVRKRALAVLDALRALARLALRSVAAMSAAASTASAAQMAPAKPSKAEAPRVWDAVTADAIAKMVDMSPAEVQDVLGATGSRSGESASAEVAHDVAALLLQLESTLTAGVADAAQRFADPEAGGREPGEGSDSGSLRSFTVRAPDQTQWKAACLNRLVEQLEGESRRAEALLANALAHLPNMEGKAAASWVARQASRAQHPGRRSQSDTVSKLEAELRRASKGIEADLGL</sequence>
<feature type="compositionally biased region" description="Basic and acidic residues" evidence="2">
    <location>
        <begin position="1403"/>
        <end position="1422"/>
    </location>
</feature>
<evidence type="ECO:0000256" key="1">
    <source>
        <dbReference type="SAM" id="Coils"/>
    </source>
</evidence>
<feature type="region of interest" description="Disordered" evidence="2">
    <location>
        <begin position="676"/>
        <end position="695"/>
    </location>
</feature>
<feature type="region of interest" description="Disordered" evidence="2">
    <location>
        <begin position="2210"/>
        <end position="2248"/>
    </location>
</feature>
<dbReference type="InterPro" id="IPR008962">
    <property type="entry name" value="PapD-like_sf"/>
</dbReference>
<feature type="coiled-coil region" evidence="1">
    <location>
        <begin position="1929"/>
        <end position="1996"/>
    </location>
</feature>
<feature type="compositionally biased region" description="Basic and acidic residues" evidence="2">
    <location>
        <begin position="2012"/>
        <end position="2042"/>
    </location>
</feature>
<feature type="region of interest" description="Disordered" evidence="2">
    <location>
        <begin position="2956"/>
        <end position="2979"/>
    </location>
</feature>
<dbReference type="PANTHER" id="PTHR43941:SF1">
    <property type="entry name" value="STRUCTURAL MAINTENANCE OF CHROMOSOMES PROTEIN 2"/>
    <property type="match status" value="1"/>
</dbReference>
<dbReference type="EMBL" id="JALJOR010000004">
    <property type="protein sequence ID" value="KAK9818005.1"/>
    <property type="molecule type" value="Genomic_DNA"/>
</dbReference>
<feature type="coiled-coil region" evidence="1">
    <location>
        <begin position="1119"/>
        <end position="1192"/>
    </location>
</feature>
<evidence type="ECO:0000313" key="3">
    <source>
        <dbReference type="EMBL" id="KAK9818005.1"/>
    </source>
</evidence>
<dbReference type="GO" id="GO:0007076">
    <property type="term" value="P:mitotic chromosome condensation"/>
    <property type="evidence" value="ECO:0007669"/>
    <property type="project" value="TreeGrafter"/>
</dbReference>
<gene>
    <name evidence="3" type="ORF">WJX72_005629</name>
</gene>
<feature type="coiled-coil region" evidence="1">
    <location>
        <begin position="718"/>
        <end position="763"/>
    </location>
</feature>
<feature type="coiled-coil region" evidence="1">
    <location>
        <begin position="903"/>
        <end position="937"/>
    </location>
</feature>
<name>A0AAW1Q758_9CHLO</name>
<keyword evidence="4" id="KW-1185">Reference proteome</keyword>
<evidence type="ECO:0008006" key="5">
    <source>
        <dbReference type="Google" id="ProtNLM"/>
    </source>
</evidence>
<dbReference type="SUPFAM" id="SSF49354">
    <property type="entry name" value="PapD-like"/>
    <property type="match status" value="1"/>
</dbReference>
<proteinExistence type="predicted"/>
<accession>A0AAW1Q758</accession>